<comment type="subcellular location">
    <subcellularLocation>
        <location evidence="1 9 10">Cytoplasm</location>
    </subcellularLocation>
</comment>
<accession>A0AA52EKR2</accession>
<dbReference type="Gene3D" id="1.20.1050.90">
    <property type="entry name" value="RecF/RecN/SMC, N-terminal domain"/>
    <property type="match status" value="1"/>
</dbReference>
<proteinExistence type="inferred from homology"/>
<comment type="similarity">
    <text evidence="2 9 10">Belongs to the RecF family.</text>
</comment>
<evidence type="ECO:0000256" key="8">
    <source>
        <dbReference type="ARBA" id="ARBA00023125"/>
    </source>
</evidence>
<name>A0AA52EKR2_9PROT</name>
<dbReference type="GO" id="GO:0000731">
    <property type="term" value="P:DNA synthesis involved in DNA repair"/>
    <property type="evidence" value="ECO:0007669"/>
    <property type="project" value="TreeGrafter"/>
</dbReference>
<gene>
    <name evidence="9 12" type="primary">recF</name>
    <name evidence="12" type="ORF">QGN29_05385</name>
</gene>
<evidence type="ECO:0000256" key="9">
    <source>
        <dbReference type="HAMAP-Rule" id="MF_00365"/>
    </source>
</evidence>
<evidence type="ECO:0000313" key="13">
    <source>
        <dbReference type="Proteomes" id="UP001268683"/>
    </source>
</evidence>
<evidence type="ECO:0000313" key="12">
    <source>
        <dbReference type="EMBL" id="WND03806.1"/>
    </source>
</evidence>
<keyword evidence="5 9" id="KW-0235">DNA replication</keyword>
<dbReference type="InterPro" id="IPR042174">
    <property type="entry name" value="RecF_2"/>
</dbReference>
<dbReference type="PROSITE" id="PS00617">
    <property type="entry name" value="RECF_1"/>
    <property type="match status" value="1"/>
</dbReference>
<dbReference type="PROSITE" id="PS00618">
    <property type="entry name" value="RECF_2"/>
    <property type="match status" value="1"/>
</dbReference>
<keyword evidence="9 10" id="KW-0227">DNA damage</keyword>
<sequence>MFDGMTKNSKVKRAILSSSDVEEGVLPSKVTRLVLSNYRSYAQAEMVVQDEWLMVVLTGENGAGKTNILEAVSYFSPGRGMRHAALGDVCRVNSGLPWAVSADFLLGTEKEQIGTGLDPEAFRSEGMAHKRVVRIEGESESTTALAGRFAVSWLTPQMDRLFAEAPSSRRSFLDRMVLGLYPDHGRQVSAYERLMRERNKILQDHGVHADHSWVSVIERQMAEHATVIAVARLDFTGQLAGLIEATSTQDSAFPKALLALDGDLEGLLNEGITATDVEETYRCKLEASRGVDAGKGRTSFGPHKTDLIVTHAPKSMPATLCSTGEQKALLINLILANARLTKALTGKAPILLLDEVAAHLDEYRRASLFDALVELNGQCWLTGTDASMFEALKGRAAFFTVTPGKIRAVAEADKENNKNDTEKKGSAGS</sequence>
<dbReference type="KEGG" id="tmk:QGN29_05385"/>
<keyword evidence="6 9" id="KW-0547">Nucleotide-binding</keyword>
<keyword evidence="9 10" id="KW-0742">SOS response</keyword>
<keyword evidence="13" id="KW-1185">Reference proteome</keyword>
<dbReference type="GO" id="GO:0009432">
    <property type="term" value="P:SOS response"/>
    <property type="evidence" value="ECO:0007669"/>
    <property type="project" value="UniProtKB-UniRule"/>
</dbReference>
<dbReference type="NCBIfam" id="TIGR00611">
    <property type="entry name" value="recf"/>
    <property type="match status" value="1"/>
</dbReference>
<dbReference type="AlphaFoldDB" id="A0AA52EKR2"/>
<feature type="binding site" evidence="9">
    <location>
        <begin position="59"/>
        <end position="66"/>
    </location>
    <ligand>
        <name>ATP</name>
        <dbReference type="ChEBI" id="CHEBI:30616"/>
    </ligand>
</feature>
<evidence type="ECO:0000259" key="11">
    <source>
        <dbReference type="Pfam" id="PF02463"/>
    </source>
</evidence>
<reference evidence="12" key="1">
    <citation type="submission" date="2023-04" db="EMBL/GenBank/DDBJ databases">
        <title>Complete genome sequence of Temperatibacter marinus.</title>
        <authorList>
            <person name="Rong J.-C."/>
            <person name="Yi M.-L."/>
            <person name="Zhao Q."/>
        </authorList>
    </citation>
    <scope>NUCLEOTIDE SEQUENCE</scope>
    <source>
        <strain evidence="12">NBRC 110045</strain>
    </source>
</reference>
<dbReference type="SUPFAM" id="SSF52540">
    <property type="entry name" value="P-loop containing nucleoside triphosphate hydrolases"/>
    <property type="match status" value="1"/>
</dbReference>
<dbReference type="InterPro" id="IPR018078">
    <property type="entry name" value="DNA-binding_RecF_CS"/>
</dbReference>
<dbReference type="GO" id="GO:0005524">
    <property type="term" value="F:ATP binding"/>
    <property type="evidence" value="ECO:0007669"/>
    <property type="project" value="UniProtKB-UniRule"/>
</dbReference>
<organism evidence="12 13">
    <name type="scientific">Temperatibacter marinus</name>
    <dbReference type="NCBI Taxonomy" id="1456591"/>
    <lineage>
        <taxon>Bacteria</taxon>
        <taxon>Pseudomonadati</taxon>
        <taxon>Pseudomonadota</taxon>
        <taxon>Alphaproteobacteria</taxon>
        <taxon>Kordiimonadales</taxon>
        <taxon>Temperatibacteraceae</taxon>
        <taxon>Temperatibacter</taxon>
    </lineage>
</organism>
<dbReference type="Pfam" id="PF02463">
    <property type="entry name" value="SMC_N"/>
    <property type="match status" value="1"/>
</dbReference>
<dbReference type="InterPro" id="IPR001238">
    <property type="entry name" value="DNA-binding_RecF"/>
</dbReference>
<protein>
    <recommendedName>
        <fullName evidence="3 9">DNA replication and repair protein RecF</fullName>
    </recommendedName>
</protein>
<evidence type="ECO:0000256" key="3">
    <source>
        <dbReference type="ARBA" id="ARBA00020170"/>
    </source>
</evidence>
<dbReference type="PANTHER" id="PTHR32182:SF0">
    <property type="entry name" value="DNA REPLICATION AND REPAIR PROTEIN RECF"/>
    <property type="match status" value="1"/>
</dbReference>
<evidence type="ECO:0000256" key="6">
    <source>
        <dbReference type="ARBA" id="ARBA00022741"/>
    </source>
</evidence>
<dbReference type="InterPro" id="IPR027417">
    <property type="entry name" value="P-loop_NTPase"/>
</dbReference>
<dbReference type="InterPro" id="IPR003395">
    <property type="entry name" value="RecF/RecN/SMC_N"/>
</dbReference>
<keyword evidence="8 9" id="KW-0238">DNA-binding</keyword>
<keyword evidence="9 10" id="KW-0234">DNA repair</keyword>
<evidence type="ECO:0000256" key="2">
    <source>
        <dbReference type="ARBA" id="ARBA00008016"/>
    </source>
</evidence>
<dbReference type="PANTHER" id="PTHR32182">
    <property type="entry name" value="DNA REPLICATION AND REPAIR PROTEIN RECF"/>
    <property type="match status" value="1"/>
</dbReference>
<evidence type="ECO:0000256" key="10">
    <source>
        <dbReference type="RuleBase" id="RU000578"/>
    </source>
</evidence>
<dbReference type="GO" id="GO:0006260">
    <property type="term" value="P:DNA replication"/>
    <property type="evidence" value="ECO:0007669"/>
    <property type="project" value="UniProtKB-UniRule"/>
</dbReference>
<dbReference type="GO" id="GO:0003697">
    <property type="term" value="F:single-stranded DNA binding"/>
    <property type="evidence" value="ECO:0007669"/>
    <property type="project" value="UniProtKB-UniRule"/>
</dbReference>
<evidence type="ECO:0000256" key="5">
    <source>
        <dbReference type="ARBA" id="ARBA00022705"/>
    </source>
</evidence>
<evidence type="ECO:0000256" key="7">
    <source>
        <dbReference type="ARBA" id="ARBA00022840"/>
    </source>
</evidence>
<keyword evidence="4 9" id="KW-0963">Cytoplasm</keyword>
<dbReference type="GO" id="GO:0006302">
    <property type="term" value="P:double-strand break repair"/>
    <property type="evidence" value="ECO:0007669"/>
    <property type="project" value="TreeGrafter"/>
</dbReference>
<feature type="domain" description="RecF/RecN/SMC N-terminal" evidence="11">
    <location>
        <begin position="30"/>
        <end position="392"/>
    </location>
</feature>
<dbReference type="Gene3D" id="3.40.50.300">
    <property type="entry name" value="P-loop containing nucleotide triphosphate hydrolases"/>
    <property type="match status" value="1"/>
</dbReference>
<dbReference type="GO" id="GO:0005737">
    <property type="term" value="C:cytoplasm"/>
    <property type="evidence" value="ECO:0007669"/>
    <property type="project" value="UniProtKB-SubCell"/>
</dbReference>
<dbReference type="HAMAP" id="MF_00365">
    <property type="entry name" value="RecF"/>
    <property type="match status" value="1"/>
</dbReference>
<dbReference type="EMBL" id="CP123872">
    <property type="protein sequence ID" value="WND03806.1"/>
    <property type="molecule type" value="Genomic_DNA"/>
</dbReference>
<evidence type="ECO:0000256" key="4">
    <source>
        <dbReference type="ARBA" id="ARBA00022490"/>
    </source>
</evidence>
<comment type="function">
    <text evidence="9 10">The RecF protein is involved in DNA metabolism; it is required for DNA replication and normal SOS inducibility. RecF binds preferentially to single-stranded, linear DNA. It also seems to bind ATP.</text>
</comment>
<dbReference type="Proteomes" id="UP001268683">
    <property type="component" value="Chromosome"/>
</dbReference>
<evidence type="ECO:0000256" key="1">
    <source>
        <dbReference type="ARBA" id="ARBA00004496"/>
    </source>
</evidence>
<keyword evidence="7 9" id="KW-0067">ATP-binding</keyword>